<keyword evidence="1" id="KW-0812">Transmembrane</keyword>
<name>A0A915HTL3_ROMCU</name>
<keyword evidence="1" id="KW-1133">Transmembrane helix</keyword>
<accession>A0A915HTL3</accession>
<dbReference type="Proteomes" id="UP000887565">
    <property type="component" value="Unplaced"/>
</dbReference>
<protein>
    <submittedName>
        <fullName evidence="3">Uncharacterized protein</fullName>
    </submittedName>
</protein>
<evidence type="ECO:0000256" key="1">
    <source>
        <dbReference type="SAM" id="Phobius"/>
    </source>
</evidence>
<organism evidence="2 3">
    <name type="scientific">Romanomermis culicivorax</name>
    <name type="common">Nematode worm</name>
    <dbReference type="NCBI Taxonomy" id="13658"/>
    <lineage>
        <taxon>Eukaryota</taxon>
        <taxon>Metazoa</taxon>
        <taxon>Ecdysozoa</taxon>
        <taxon>Nematoda</taxon>
        <taxon>Enoplea</taxon>
        <taxon>Dorylaimia</taxon>
        <taxon>Mermithida</taxon>
        <taxon>Mermithoidea</taxon>
        <taxon>Mermithidae</taxon>
        <taxon>Romanomermis</taxon>
    </lineage>
</organism>
<feature type="transmembrane region" description="Helical" evidence="1">
    <location>
        <begin position="154"/>
        <end position="175"/>
    </location>
</feature>
<reference evidence="3" key="1">
    <citation type="submission" date="2022-11" db="UniProtKB">
        <authorList>
            <consortium name="WormBaseParasite"/>
        </authorList>
    </citation>
    <scope>IDENTIFICATION</scope>
</reference>
<feature type="transmembrane region" description="Helical" evidence="1">
    <location>
        <begin position="181"/>
        <end position="199"/>
    </location>
</feature>
<dbReference type="WBParaSite" id="nRc.2.0.1.t04742-RA">
    <property type="protein sequence ID" value="nRc.2.0.1.t04742-RA"/>
    <property type="gene ID" value="nRc.2.0.1.g04742"/>
</dbReference>
<keyword evidence="2" id="KW-1185">Reference proteome</keyword>
<evidence type="ECO:0000313" key="3">
    <source>
        <dbReference type="WBParaSite" id="nRc.2.0.1.t04742-RA"/>
    </source>
</evidence>
<evidence type="ECO:0000313" key="2">
    <source>
        <dbReference type="Proteomes" id="UP000887565"/>
    </source>
</evidence>
<sequence>MLTAEYQEHEGFLEILEKQSFYKIVKLVASASSATLSIGSAAFEFSLTDGGSGLPDAFSCFVDDPDGSGTSPPPFVAPPTNSQCKFMSPRIDRHLSLCFGSVTPPLGVELSTGCRLLFTGAEPVGSGAFVLGVGLSGCRLLFDGARVEVLSSGCRLLFTGAGAVGIGAFLLGVVLSTGSRLLFAGAGFVVISAGCRLLLTGAVPVGPGAFVLDVALSTACTLLSSRAGSTDALSASGDSVL</sequence>
<keyword evidence="1" id="KW-0472">Membrane</keyword>
<proteinExistence type="predicted"/>
<dbReference type="AlphaFoldDB" id="A0A915HTL3"/>